<keyword evidence="6" id="KW-0030">Aminoacyl-tRNA synthetase</keyword>
<dbReference type="PANTHER" id="PTHR42918:SF13">
    <property type="entry name" value="LYSINE--TRNA LIGASE"/>
    <property type="match status" value="1"/>
</dbReference>
<dbReference type="PANTHER" id="PTHR42918">
    <property type="entry name" value="LYSYL-TRNA SYNTHETASE"/>
    <property type="match status" value="1"/>
</dbReference>
<feature type="domain" description="J" evidence="12">
    <location>
        <begin position="1300"/>
        <end position="1372"/>
    </location>
</feature>
<evidence type="ECO:0000256" key="4">
    <source>
        <dbReference type="ARBA" id="ARBA00022741"/>
    </source>
</evidence>
<comment type="catalytic activity">
    <reaction evidence="9 10">
        <text>tRNA(Lys) + L-lysine + ATP = L-lysyl-tRNA(Lys) + AMP + diphosphate</text>
        <dbReference type="Rhea" id="RHEA:20792"/>
        <dbReference type="Rhea" id="RHEA-COMP:9696"/>
        <dbReference type="Rhea" id="RHEA-COMP:9697"/>
        <dbReference type="ChEBI" id="CHEBI:30616"/>
        <dbReference type="ChEBI" id="CHEBI:32551"/>
        <dbReference type="ChEBI" id="CHEBI:33019"/>
        <dbReference type="ChEBI" id="CHEBI:78442"/>
        <dbReference type="ChEBI" id="CHEBI:78529"/>
        <dbReference type="ChEBI" id="CHEBI:456215"/>
        <dbReference type="EC" id="6.1.1.6"/>
    </reaction>
</comment>
<evidence type="ECO:0000256" key="11">
    <source>
        <dbReference type="SAM" id="MobiDB-lite"/>
    </source>
</evidence>
<name>A0ABQ7XZU1_BRANA</name>
<dbReference type="Pfam" id="PF01336">
    <property type="entry name" value="tRNA_anti-codon"/>
    <property type="match status" value="1"/>
</dbReference>
<feature type="compositionally biased region" description="Basic and acidic residues" evidence="11">
    <location>
        <begin position="291"/>
        <end position="311"/>
    </location>
</feature>
<dbReference type="NCBIfam" id="TIGR00499">
    <property type="entry name" value="lysS_bact"/>
    <property type="match status" value="1"/>
</dbReference>
<dbReference type="SUPFAM" id="SSF47144">
    <property type="entry name" value="HSC20 (HSCB), C-terminal oligomerisation domain"/>
    <property type="match status" value="1"/>
</dbReference>
<evidence type="ECO:0000256" key="3">
    <source>
        <dbReference type="ARBA" id="ARBA00022598"/>
    </source>
</evidence>
<dbReference type="InterPro" id="IPR012340">
    <property type="entry name" value="NA-bd_OB-fold"/>
</dbReference>
<protein>
    <recommendedName>
        <fullName evidence="2 10">Lysine--tRNA ligase</fullName>
        <ecNumber evidence="2 10">6.1.1.6</ecNumber>
    </recommendedName>
    <alternativeName>
        <fullName evidence="8 10">Lysyl-tRNA synthetase</fullName>
    </alternativeName>
</protein>
<dbReference type="InterPro" id="IPR006195">
    <property type="entry name" value="aa-tRNA-synth_II"/>
</dbReference>
<evidence type="ECO:0000313" key="15">
    <source>
        <dbReference type="Proteomes" id="UP000824890"/>
    </source>
</evidence>
<evidence type="ECO:0000256" key="9">
    <source>
        <dbReference type="ARBA" id="ARBA00048573"/>
    </source>
</evidence>
<reference evidence="14 15" key="1">
    <citation type="submission" date="2021-05" db="EMBL/GenBank/DDBJ databases">
        <title>Genome Assembly of Synthetic Allotetraploid Brassica napus Reveals Homoeologous Exchanges between Subgenomes.</title>
        <authorList>
            <person name="Davis J.T."/>
        </authorList>
    </citation>
    <scope>NUCLEOTIDE SEQUENCE [LARGE SCALE GENOMIC DNA]</scope>
    <source>
        <strain evidence="15">cv. Da-Ae</strain>
        <tissue evidence="14">Seedling</tissue>
    </source>
</reference>
<dbReference type="InterPro" id="IPR036249">
    <property type="entry name" value="Thioredoxin-like_sf"/>
</dbReference>
<dbReference type="Gene3D" id="3.30.530.20">
    <property type="match status" value="1"/>
</dbReference>
<feature type="region of interest" description="Disordered" evidence="11">
    <location>
        <begin position="330"/>
        <end position="349"/>
    </location>
</feature>
<dbReference type="InterPro" id="IPR004364">
    <property type="entry name" value="Aa-tRNA-synt_II"/>
</dbReference>
<dbReference type="Gene3D" id="2.40.50.140">
    <property type="entry name" value="Nucleic acid-binding proteins"/>
    <property type="match status" value="1"/>
</dbReference>
<gene>
    <name evidence="14" type="ORF">HID58_089705</name>
</gene>
<evidence type="ECO:0000259" key="12">
    <source>
        <dbReference type="PROSITE" id="PS50076"/>
    </source>
</evidence>
<feature type="compositionally biased region" description="Basic and acidic residues" evidence="11">
    <location>
        <begin position="433"/>
        <end position="442"/>
    </location>
</feature>
<dbReference type="HAMAP" id="MF_00252">
    <property type="entry name" value="Lys_tRNA_synth_class2"/>
    <property type="match status" value="1"/>
</dbReference>
<dbReference type="Gene3D" id="1.10.287.110">
    <property type="entry name" value="DnaJ domain"/>
    <property type="match status" value="1"/>
</dbReference>
<evidence type="ECO:0000259" key="13">
    <source>
        <dbReference type="PROSITE" id="PS50862"/>
    </source>
</evidence>
<dbReference type="SUPFAM" id="SSF46565">
    <property type="entry name" value="Chaperone J-domain"/>
    <property type="match status" value="1"/>
</dbReference>
<dbReference type="EC" id="6.1.1.6" evidence="2 10"/>
<dbReference type="PROSITE" id="PS50862">
    <property type="entry name" value="AA_TRNA_LIGASE_II"/>
    <property type="match status" value="1"/>
</dbReference>
<dbReference type="Gene3D" id="1.20.1280.20">
    <property type="entry name" value="HscB, C-terminal domain"/>
    <property type="match status" value="1"/>
</dbReference>
<dbReference type="CDD" id="cd04322">
    <property type="entry name" value="LysRS_N"/>
    <property type="match status" value="1"/>
</dbReference>
<dbReference type="SUPFAM" id="SSF52833">
    <property type="entry name" value="Thioredoxin-like"/>
    <property type="match status" value="1"/>
</dbReference>
<dbReference type="InterPro" id="IPR013766">
    <property type="entry name" value="Thioredoxin_domain"/>
</dbReference>
<feature type="domain" description="Aminoacyl-transfer RNA synthetases class-II family profile" evidence="13">
    <location>
        <begin position="883"/>
        <end position="1214"/>
    </location>
</feature>
<keyword evidence="7" id="KW-0143">Chaperone</keyword>
<evidence type="ECO:0000256" key="5">
    <source>
        <dbReference type="ARBA" id="ARBA00022840"/>
    </source>
</evidence>
<dbReference type="SUPFAM" id="SSF50249">
    <property type="entry name" value="Nucleic acid-binding proteins"/>
    <property type="match status" value="1"/>
</dbReference>
<keyword evidence="15" id="KW-1185">Reference proteome</keyword>
<comment type="similarity">
    <text evidence="1">Belongs to the HscB family.</text>
</comment>
<sequence>MKLEIMQKKREICEYRDKLDKTLSSPDLINEQTLKSLLRKQLYSSQECNENILDRRTADVSKLLTKLRSVSMTDHHGNSDWKLKHDLEDCRVMYREGLDGSPFHTMLVEGYMDAPIEECGHSLRFHHLRSYKAHACKRFGSVNKMKVPWPLAERELIVHYFLFEYFKDGLVVILLNTISDLNSIGVSSKEINEDVMSVTPGAVRIDVVGGFVLQKVTPERSYFRTIGDMDIKLDFVPPSLMNFVSRQLIGNGFRLYKKSVASVAKFDEDYSRALADPLYTKIRQALYSTDKASEEEPKLEANEVNGDKEHDNDEDVGEIEHVHCRKTVPEIEEESISSEEGNINGKTNGDIGRRFCISPEIKQALGTLDRVIYMVRTNTTPVQEAEELSPDRGEDDHKKQVSLLEHFENVPQKSERQDFSTPTVIQETSGFSQEDKREKVTGEEESGILEKGGKNKSLGRRKHTLLGFQVLALKEAQITTASTPPNPFFCLKWPWDSSNKQPKSPSVCDFQAPWLLRSMQSLGSIALTSFNSFGLDLKPPKNKPLSASEQGEAEQRAFAAALASEKDATVLEFYSPKCRLCNSLLSFVLEVEKRNSNWLSVTMADAENEKWFPELLHYDIKYVPCFVLLDKNGQALAKTGVPSSRAHVIAGISHLLKLKRPPNDHSDLPSRSMDVAATALPLDDEEEYVYEDALSECSEDLDNGDQDSYPHKFAVSISVSEFIAKYKSLFNGDHVEDDQVSVAGRIMSKRSSSSKLSFYDLNDSCLKVQVMADLRKSELDKDEFAKLHAFAKRGDIVGVTGSPGKTKRGELSIFPRSFTVLSPCLHMLPSPANNRKQEIWSPGHLRHPERYLLKDQETRFRQRYLDLMMNNHEIPQIFKTVDNINKYIRRFLSLLDFVEVSAPMLHAIPGGAAARPFVTHHNDLDMKLYMRISPELHLKKLVIGGMDRVFEIGKQFRNESIDMTHNPEFTTCEFYMAYADYNDLMKMTEDLLSGMVKELTGGYRVKYHAKGYDKDPIVIDFTPPYRRIDMIGELEKVANLSIPKDLASEEANKYLIDACGRFGVKCAAPMTTARLLDKLVGHFLEGTCVNPTFIMNHPEIMSPLAKSHRSIKGLTERFELFINQHELCNAYTELNDSVVQRQRFADQLKDRQSGDDEAMAMDESFCTALEYGLPPTGGWGIGIDRLAMLLTDSHNIKLVASISTLSTRRRTYSPSSSSTFRTISIINSQTHHHSSRRESFQPSSSAKPLCLRFSGREFSSGSSDTTSSSVCWNCGSSSEKAAFLFCDSCRSIQPIDDSVDYFQIFDLEKKYELDAGSLEGKYKDWQKKLHPDLVHNKSQKERDYAADQSAKVTEAYRTLTKRLSRAMYIMKLNGKNVNEEETITDPTLLMEIMELRETISEANDSKELDQIRSQVQEKLKQWSDSFVEAFESHRFDEAVKCIQRMTYYERACEEIVKKL</sequence>
<dbReference type="InterPro" id="IPR036869">
    <property type="entry name" value="J_dom_sf"/>
</dbReference>
<dbReference type="InterPro" id="IPR001623">
    <property type="entry name" value="DnaJ_domain"/>
</dbReference>
<proteinExistence type="inferred from homology"/>
<feature type="compositionally biased region" description="Polar residues" evidence="11">
    <location>
        <begin position="419"/>
        <end position="432"/>
    </location>
</feature>
<dbReference type="InterPro" id="IPR018149">
    <property type="entry name" value="Lys-tRNA-synth_II_C"/>
</dbReference>
<feature type="region of interest" description="Disordered" evidence="11">
    <location>
        <begin position="410"/>
        <end position="456"/>
    </location>
</feature>
<dbReference type="PRINTS" id="PR00982">
    <property type="entry name" value="TRNASYNTHLYS"/>
</dbReference>
<dbReference type="InterPro" id="IPR036386">
    <property type="entry name" value="HscB_C_sf"/>
</dbReference>
<dbReference type="Pfam" id="PF00085">
    <property type="entry name" value="Thioredoxin"/>
    <property type="match status" value="1"/>
</dbReference>
<dbReference type="InterPro" id="IPR045864">
    <property type="entry name" value="aa-tRNA-synth_II/BPL/LPL"/>
</dbReference>
<dbReference type="EMBL" id="JAGKQM010000019">
    <property type="protein sequence ID" value="KAH0861444.1"/>
    <property type="molecule type" value="Genomic_DNA"/>
</dbReference>
<dbReference type="InterPro" id="IPR004640">
    <property type="entry name" value="HscB"/>
</dbReference>
<comment type="caution">
    <text evidence="14">The sequence shown here is derived from an EMBL/GenBank/DDBJ whole genome shotgun (WGS) entry which is preliminary data.</text>
</comment>
<dbReference type="InterPro" id="IPR023393">
    <property type="entry name" value="START-like_dom_sf"/>
</dbReference>
<dbReference type="Proteomes" id="UP000824890">
    <property type="component" value="Unassembled WGS sequence"/>
</dbReference>
<feature type="region of interest" description="Disordered" evidence="11">
    <location>
        <begin position="290"/>
        <end position="314"/>
    </location>
</feature>
<evidence type="ECO:0000256" key="7">
    <source>
        <dbReference type="ARBA" id="ARBA00023186"/>
    </source>
</evidence>
<organism evidence="14 15">
    <name type="scientific">Brassica napus</name>
    <name type="common">Rape</name>
    <dbReference type="NCBI Taxonomy" id="3708"/>
    <lineage>
        <taxon>Eukaryota</taxon>
        <taxon>Viridiplantae</taxon>
        <taxon>Streptophyta</taxon>
        <taxon>Embryophyta</taxon>
        <taxon>Tracheophyta</taxon>
        <taxon>Spermatophyta</taxon>
        <taxon>Magnoliopsida</taxon>
        <taxon>eudicotyledons</taxon>
        <taxon>Gunneridae</taxon>
        <taxon>Pentapetalae</taxon>
        <taxon>rosids</taxon>
        <taxon>malvids</taxon>
        <taxon>Brassicales</taxon>
        <taxon>Brassicaceae</taxon>
        <taxon>Brassiceae</taxon>
        <taxon>Brassica</taxon>
    </lineage>
</organism>
<accession>A0ABQ7XZU1</accession>
<dbReference type="Gene3D" id="3.40.30.10">
    <property type="entry name" value="Glutaredoxin"/>
    <property type="match status" value="1"/>
</dbReference>
<evidence type="ECO:0000256" key="10">
    <source>
        <dbReference type="RuleBase" id="RU003748"/>
    </source>
</evidence>
<dbReference type="SUPFAM" id="SSF55961">
    <property type="entry name" value="Bet v1-like"/>
    <property type="match status" value="1"/>
</dbReference>
<dbReference type="InterPro" id="IPR009073">
    <property type="entry name" value="HscB_oligo_C"/>
</dbReference>
<dbReference type="Pfam" id="PF07743">
    <property type="entry name" value="HSCB_C"/>
    <property type="match status" value="1"/>
</dbReference>
<evidence type="ECO:0000256" key="8">
    <source>
        <dbReference type="ARBA" id="ARBA00030563"/>
    </source>
</evidence>
<evidence type="ECO:0000313" key="14">
    <source>
        <dbReference type="EMBL" id="KAH0861444.1"/>
    </source>
</evidence>
<dbReference type="NCBIfam" id="NF001756">
    <property type="entry name" value="PRK00484.1"/>
    <property type="match status" value="1"/>
</dbReference>
<dbReference type="Gene3D" id="3.30.930.10">
    <property type="entry name" value="Bira Bifunctional Protein, Domain 2"/>
    <property type="match status" value="1"/>
</dbReference>
<evidence type="ECO:0000256" key="6">
    <source>
        <dbReference type="ARBA" id="ARBA00023146"/>
    </source>
</evidence>
<dbReference type="InterPro" id="IPR002313">
    <property type="entry name" value="Lys-tRNA-ligase_II"/>
</dbReference>
<keyword evidence="5" id="KW-0067">ATP-binding</keyword>
<keyword evidence="3" id="KW-0436">Ligase</keyword>
<dbReference type="Pfam" id="PF00152">
    <property type="entry name" value="tRNA-synt_2"/>
    <property type="match status" value="1"/>
</dbReference>
<dbReference type="NCBIfam" id="TIGR00714">
    <property type="entry name" value="hscB"/>
    <property type="match status" value="1"/>
</dbReference>
<dbReference type="CDD" id="cd06257">
    <property type="entry name" value="DnaJ"/>
    <property type="match status" value="1"/>
</dbReference>
<keyword evidence="4" id="KW-0547">Nucleotide-binding</keyword>
<dbReference type="PROSITE" id="PS50076">
    <property type="entry name" value="DNAJ_2"/>
    <property type="match status" value="1"/>
</dbReference>
<evidence type="ECO:0000256" key="2">
    <source>
        <dbReference type="ARBA" id="ARBA00013166"/>
    </source>
</evidence>
<dbReference type="SUPFAM" id="SSF55681">
    <property type="entry name" value="Class II aaRS and biotin synthetases"/>
    <property type="match status" value="1"/>
</dbReference>
<dbReference type="CDD" id="cd00775">
    <property type="entry name" value="LysRS_core"/>
    <property type="match status" value="1"/>
</dbReference>
<evidence type="ECO:0000256" key="1">
    <source>
        <dbReference type="ARBA" id="ARBA00010476"/>
    </source>
</evidence>
<dbReference type="InterPro" id="IPR004365">
    <property type="entry name" value="NA-bd_OB_tRNA"/>
</dbReference>
<dbReference type="InterPro" id="IPR044136">
    <property type="entry name" value="Lys-tRNA-ligase_II_N"/>
</dbReference>